<proteinExistence type="predicted"/>
<sequence>MGLNPTIRRMQQMGIAVPMPIQPVGHVQVQAGQPGAPRMLAQRRFVPLQRNSSVQVALRQAPGNAVPTSSTSRVESYPSKTLQQPGKMCKAVIVQECFFGNNRRSTTGCTATWWAISRIQ</sequence>
<organism evidence="2 3">
    <name type="scientific">Ancylostoma caninum</name>
    <name type="common">Dog hookworm</name>
    <dbReference type="NCBI Taxonomy" id="29170"/>
    <lineage>
        <taxon>Eukaryota</taxon>
        <taxon>Metazoa</taxon>
        <taxon>Ecdysozoa</taxon>
        <taxon>Nematoda</taxon>
        <taxon>Chromadorea</taxon>
        <taxon>Rhabditida</taxon>
        <taxon>Rhabditina</taxon>
        <taxon>Rhabditomorpha</taxon>
        <taxon>Strongyloidea</taxon>
        <taxon>Ancylostomatidae</taxon>
        <taxon>Ancylostomatinae</taxon>
        <taxon>Ancylostoma</taxon>
    </lineage>
</organism>
<comment type="caution">
    <text evidence="2">The sequence shown here is derived from an EMBL/GenBank/DDBJ whole genome shotgun (WGS) entry which is preliminary data.</text>
</comment>
<protein>
    <submittedName>
        <fullName evidence="2">Uncharacterized protein</fullName>
    </submittedName>
</protein>
<evidence type="ECO:0000313" key="3">
    <source>
        <dbReference type="Proteomes" id="UP000252519"/>
    </source>
</evidence>
<dbReference type="OrthoDB" id="10563372at2759"/>
<dbReference type="AlphaFoldDB" id="A0A368F4B4"/>
<feature type="region of interest" description="Disordered" evidence="1">
    <location>
        <begin position="59"/>
        <end position="79"/>
    </location>
</feature>
<reference evidence="2 3" key="1">
    <citation type="submission" date="2014-10" db="EMBL/GenBank/DDBJ databases">
        <title>Draft genome of the hookworm Ancylostoma caninum.</title>
        <authorList>
            <person name="Mitreva M."/>
        </authorList>
    </citation>
    <scope>NUCLEOTIDE SEQUENCE [LARGE SCALE GENOMIC DNA]</scope>
    <source>
        <strain evidence="2 3">Baltimore</strain>
    </source>
</reference>
<gene>
    <name evidence="2" type="ORF">ANCCAN_28520</name>
</gene>
<keyword evidence="3" id="KW-1185">Reference proteome</keyword>
<name>A0A368F4B4_ANCCA</name>
<feature type="compositionally biased region" description="Polar residues" evidence="1">
    <location>
        <begin position="66"/>
        <end position="79"/>
    </location>
</feature>
<evidence type="ECO:0000313" key="2">
    <source>
        <dbReference type="EMBL" id="RCN25765.1"/>
    </source>
</evidence>
<dbReference type="EMBL" id="JOJR01010514">
    <property type="protein sequence ID" value="RCN25765.1"/>
    <property type="molecule type" value="Genomic_DNA"/>
</dbReference>
<dbReference type="Proteomes" id="UP000252519">
    <property type="component" value="Unassembled WGS sequence"/>
</dbReference>
<evidence type="ECO:0000256" key="1">
    <source>
        <dbReference type="SAM" id="MobiDB-lite"/>
    </source>
</evidence>
<accession>A0A368F4B4</accession>